<feature type="transmembrane region" description="Helical" evidence="12">
    <location>
        <begin position="124"/>
        <end position="145"/>
    </location>
</feature>
<keyword evidence="14" id="KW-1185">Reference proteome</keyword>
<protein>
    <submittedName>
        <fullName evidence="13">Cytochrome oxidase assembly protein</fullName>
    </submittedName>
</protein>
<feature type="transmembrane region" description="Helical" evidence="12">
    <location>
        <begin position="207"/>
        <end position="230"/>
    </location>
</feature>
<keyword evidence="6" id="KW-0560">Oxidoreductase</keyword>
<evidence type="ECO:0000256" key="2">
    <source>
        <dbReference type="ARBA" id="ARBA00022475"/>
    </source>
</evidence>
<dbReference type="GO" id="GO:0046872">
    <property type="term" value="F:metal ion binding"/>
    <property type="evidence" value="ECO:0007669"/>
    <property type="project" value="UniProtKB-KW"/>
</dbReference>
<feature type="transmembrane region" description="Helical" evidence="12">
    <location>
        <begin position="166"/>
        <end position="187"/>
    </location>
</feature>
<evidence type="ECO:0000256" key="4">
    <source>
        <dbReference type="ARBA" id="ARBA00022723"/>
    </source>
</evidence>
<feature type="transmembrane region" description="Helical" evidence="12">
    <location>
        <begin position="242"/>
        <end position="262"/>
    </location>
</feature>
<keyword evidence="7" id="KW-0408">Iron</keyword>
<evidence type="ECO:0000256" key="9">
    <source>
        <dbReference type="ARBA" id="ARBA00023136"/>
    </source>
</evidence>
<proteinExistence type="predicted"/>
<feature type="transmembrane region" description="Helical" evidence="12">
    <location>
        <begin position="98"/>
        <end position="118"/>
    </location>
</feature>
<keyword evidence="10" id="KW-1015">Disulfide bond</keyword>
<name>W9GMK4_9MICO</name>
<comment type="pathway">
    <text evidence="11">Porphyrin-containing compound metabolism.</text>
</comment>
<dbReference type="AlphaFoldDB" id="W9GMK4"/>
<dbReference type="InterPro" id="IPR050450">
    <property type="entry name" value="COX15/CtaA_HemeA_synthase"/>
</dbReference>
<evidence type="ECO:0000256" key="10">
    <source>
        <dbReference type="ARBA" id="ARBA00023157"/>
    </source>
</evidence>
<evidence type="ECO:0000256" key="11">
    <source>
        <dbReference type="ARBA" id="ARBA00023444"/>
    </source>
</evidence>
<feature type="transmembrane region" description="Helical" evidence="12">
    <location>
        <begin position="268"/>
        <end position="289"/>
    </location>
</feature>
<keyword evidence="5 12" id="KW-1133">Transmembrane helix</keyword>
<organism evidence="13 14">
    <name type="scientific">Intrasporangium chromatireducens Q5-1</name>
    <dbReference type="NCBI Taxonomy" id="584657"/>
    <lineage>
        <taxon>Bacteria</taxon>
        <taxon>Bacillati</taxon>
        <taxon>Actinomycetota</taxon>
        <taxon>Actinomycetes</taxon>
        <taxon>Micrococcales</taxon>
        <taxon>Intrasporangiaceae</taxon>
        <taxon>Intrasporangium</taxon>
    </lineage>
</organism>
<keyword evidence="8" id="KW-0350">Heme biosynthesis</keyword>
<keyword evidence="4" id="KW-0479">Metal-binding</keyword>
<evidence type="ECO:0000256" key="1">
    <source>
        <dbReference type="ARBA" id="ARBA00004141"/>
    </source>
</evidence>
<reference evidence="14" key="1">
    <citation type="submission" date="2013-08" db="EMBL/GenBank/DDBJ databases">
        <title>Intrasporangium oryzae NRRL B-24470.</title>
        <authorList>
            <person name="Liu H."/>
            <person name="Wang G."/>
        </authorList>
    </citation>
    <scope>NUCLEOTIDE SEQUENCE [LARGE SCALE GENOMIC DNA]</scope>
    <source>
        <strain evidence="14">Q5-1</strain>
    </source>
</reference>
<keyword evidence="2" id="KW-1003">Cell membrane</keyword>
<dbReference type="GO" id="GO:0016020">
    <property type="term" value="C:membrane"/>
    <property type="evidence" value="ECO:0007669"/>
    <property type="project" value="UniProtKB-SubCell"/>
</dbReference>
<dbReference type="Proteomes" id="UP000019494">
    <property type="component" value="Unassembled WGS sequence"/>
</dbReference>
<dbReference type="PANTHER" id="PTHR35457">
    <property type="entry name" value="HEME A SYNTHASE"/>
    <property type="match status" value="1"/>
</dbReference>
<evidence type="ECO:0000256" key="5">
    <source>
        <dbReference type="ARBA" id="ARBA00022989"/>
    </source>
</evidence>
<dbReference type="PANTHER" id="PTHR35457:SF1">
    <property type="entry name" value="HEME A SYNTHASE"/>
    <property type="match status" value="1"/>
</dbReference>
<keyword evidence="3 12" id="KW-0812">Transmembrane</keyword>
<dbReference type="InterPro" id="IPR003780">
    <property type="entry name" value="COX15/CtaA_fam"/>
</dbReference>
<dbReference type="EMBL" id="AWQS01000052">
    <property type="protein sequence ID" value="EWT06347.1"/>
    <property type="molecule type" value="Genomic_DNA"/>
</dbReference>
<dbReference type="Pfam" id="PF02628">
    <property type="entry name" value="COX15-CtaA"/>
    <property type="match status" value="1"/>
</dbReference>
<sequence length="296" mass="31069">MPAARASWVRPILLANLIGEGLIVVTGGVVRLTGSGLGCPTWPECVPGSFVPVPHQEQGIHKFIEFGNRTLTGLVGILALLSIWAVVTHWPRRRPMHWVAYGVLAGVVAQAVLGGITVRTGLNPFSVAGHFLLSMVLVALSTALVRGAEDTESGPGDLLVHPLARLLALATAAMGTVVLVLGTVVTGSGPHSGDAVTPARTGFDPRFVSWMHADAVMFFCGLVIASLVAVRLTAKDGRANRAWNVVLLVTVLQGVIGYVQYFTALPEVLVLAHMFGATALVVALAYGVLDLRSNPV</sequence>
<keyword evidence="9 12" id="KW-0472">Membrane</keyword>
<comment type="subcellular location">
    <subcellularLocation>
        <location evidence="1">Membrane</location>
        <topology evidence="1">Multi-pass membrane protein</topology>
    </subcellularLocation>
</comment>
<dbReference type="PATRIC" id="fig|584657.3.peg.1713"/>
<evidence type="ECO:0000313" key="14">
    <source>
        <dbReference type="Proteomes" id="UP000019494"/>
    </source>
</evidence>
<comment type="caution">
    <text evidence="13">The sequence shown here is derived from an EMBL/GenBank/DDBJ whole genome shotgun (WGS) entry which is preliminary data.</text>
</comment>
<evidence type="ECO:0000256" key="12">
    <source>
        <dbReference type="SAM" id="Phobius"/>
    </source>
</evidence>
<evidence type="ECO:0000256" key="6">
    <source>
        <dbReference type="ARBA" id="ARBA00023002"/>
    </source>
</evidence>
<feature type="transmembrane region" description="Helical" evidence="12">
    <location>
        <begin position="71"/>
        <end position="91"/>
    </location>
</feature>
<evidence type="ECO:0000256" key="7">
    <source>
        <dbReference type="ARBA" id="ARBA00023004"/>
    </source>
</evidence>
<dbReference type="GO" id="GO:0006784">
    <property type="term" value="P:heme A biosynthetic process"/>
    <property type="evidence" value="ECO:0007669"/>
    <property type="project" value="InterPro"/>
</dbReference>
<evidence type="ECO:0000256" key="3">
    <source>
        <dbReference type="ARBA" id="ARBA00022692"/>
    </source>
</evidence>
<accession>W9GMK4</accession>
<dbReference type="GO" id="GO:0016491">
    <property type="term" value="F:oxidoreductase activity"/>
    <property type="evidence" value="ECO:0007669"/>
    <property type="project" value="UniProtKB-KW"/>
</dbReference>
<evidence type="ECO:0000313" key="13">
    <source>
        <dbReference type="EMBL" id="EWT06347.1"/>
    </source>
</evidence>
<feature type="transmembrane region" description="Helical" evidence="12">
    <location>
        <begin position="12"/>
        <end position="32"/>
    </location>
</feature>
<gene>
    <name evidence="13" type="ORF">N864_22010</name>
</gene>
<evidence type="ECO:0000256" key="8">
    <source>
        <dbReference type="ARBA" id="ARBA00023133"/>
    </source>
</evidence>